<keyword evidence="12" id="KW-1185">Reference proteome</keyword>
<evidence type="ECO:0000256" key="4">
    <source>
        <dbReference type="ARBA" id="ARBA00022679"/>
    </source>
</evidence>
<gene>
    <name evidence="11" type="ORF">ATN88_06780</name>
</gene>
<dbReference type="Gene3D" id="3.40.50.300">
    <property type="entry name" value="P-loop containing nucleotide triphosphate hydrolases"/>
    <property type="match status" value="1"/>
</dbReference>
<dbReference type="NCBIfam" id="TIGR01313">
    <property type="entry name" value="therm_gnt_kin"/>
    <property type="match status" value="1"/>
</dbReference>
<evidence type="ECO:0000256" key="7">
    <source>
        <dbReference type="ARBA" id="ARBA00022840"/>
    </source>
</evidence>
<dbReference type="GO" id="GO:0046316">
    <property type="term" value="F:gluconokinase activity"/>
    <property type="evidence" value="ECO:0007669"/>
    <property type="project" value="UniProtKB-EC"/>
</dbReference>
<evidence type="ECO:0000256" key="1">
    <source>
        <dbReference type="ARBA" id="ARBA00004761"/>
    </source>
</evidence>
<keyword evidence="8" id="KW-0311">Gluconate utilization</keyword>
<dbReference type="GO" id="GO:0005737">
    <property type="term" value="C:cytoplasm"/>
    <property type="evidence" value="ECO:0007669"/>
    <property type="project" value="TreeGrafter"/>
</dbReference>
<keyword evidence="4 10" id="KW-0808">Transferase</keyword>
<evidence type="ECO:0000313" key="12">
    <source>
        <dbReference type="Proteomes" id="UP000070529"/>
    </source>
</evidence>
<dbReference type="EC" id="2.7.1.12" evidence="3 10"/>
<comment type="pathway">
    <text evidence="1">Carbohydrate acid metabolism.</text>
</comment>
<evidence type="ECO:0000313" key="11">
    <source>
        <dbReference type="EMBL" id="KXF83360.1"/>
    </source>
</evidence>
<dbReference type="Pfam" id="PF01202">
    <property type="entry name" value="SKI"/>
    <property type="match status" value="1"/>
</dbReference>
<dbReference type="GO" id="GO:0019521">
    <property type="term" value="P:D-gluconate metabolic process"/>
    <property type="evidence" value="ECO:0007669"/>
    <property type="project" value="UniProtKB-KW"/>
</dbReference>
<evidence type="ECO:0000256" key="5">
    <source>
        <dbReference type="ARBA" id="ARBA00022741"/>
    </source>
</evidence>
<dbReference type="GO" id="GO:0005524">
    <property type="term" value="F:ATP binding"/>
    <property type="evidence" value="ECO:0007669"/>
    <property type="project" value="UniProtKB-KW"/>
</dbReference>
<dbReference type="FunFam" id="3.40.50.300:FF:000522">
    <property type="entry name" value="Gluconokinase"/>
    <property type="match status" value="1"/>
</dbReference>
<dbReference type="PRINTS" id="PR01100">
    <property type="entry name" value="SHIKIMTKNASE"/>
</dbReference>
<evidence type="ECO:0000256" key="2">
    <source>
        <dbReference type="ARBA" id="ARBA00008420"/>
    </source>
</evidence>
<keyword evidence="5 10" id="KW-0547">Nucleotide-binding</keyword>
<comment type="catalytic activity">
    <reaction evidence="9 10">
        <text>D-gluconate + ATP = 6-phospho-D-gluconate + ADP + H(+)</text>
        <dbReference type="Rhea" id="RHEA:19433"/>
        <dbReference type="ChEBI" id="CHEBI:15378"/>
        <dbReference type="ChEBI" id="CHEBI:18391"/>
        <dbReference type="ChEBI" id="CHEBI:30616"/>
        <dbReference type="ChEBI" id="CHEBI:58759"/>
        <dbReference type="ChEBI" id="CHEBI:456216"/>
        <dbReference type="EC" id="2.7.1.12"/>
    </reaction>
</comment>
<evidence type="ECO:0000256" key="3">
    <source>
        <dbReference type="ARBA" id="ARBA00012054"/>
    </source>
</evidence>
<keyword evidence="7 10" id="KW-0067">ATP-binding</keyword>
<protein>
    <recommendedName>
        <fullName evidence="3 10">Gluconokinase</fullName>
        <ecNumber evidence="3 10">2.7.1.12</ecNumber>
    </recommendedName>
</protein>
<dbReference type="AlphaFoldDB" id="A0A135ID23"/>
<dbReference type="SUPFAM" id="SSF52540">
    <property type="entry name" value="P-loop containing nucleoside triphosphate hydrolases"/>
    <property type="match status" value="1"/>
</dbReference>
<comment type="similarity">
    <text evidence="2 10">Belongs to the gluconokinase GntK/GntV family.</text>
</comment>
<proteinExistence type="inferred from homology"/>
<dbReference type="RefSeq" id="WP_067411619.1">
    <property type="nucleotide sequence ID" value="NZ_LNTY01000006.1"/>
</dbReference>
<reference evidence="11 12" key="1">
    <citation type="submission" date="2015-11" db="EMBL/GenBank/DDBJ databases">
        <title>Genomic Taxonomy of the Vibrionaceae.</title>
        <authorList>
            <person name="Gomez-Gil B."/>
            <person name="Enciso-Ibarra J."/>
        </authorList>
    </citation>
    <scope>NUCLEOTIDE SEQUENCE [LARGE SCALE GENOMIC DNA]</scope>
    <source>
        <strain evidence="11 12">CAIM 912</strain>
    </source>
</reference>
<evidence type="ECO:0000256" key="8">
    <source>
        <dbReference type="ARBA" id="ARBA00023064"/>
    </source>
</evidence>
<dbReference type="EMBL" id="LNTY01000006">
    <property type="protein sequence ID" value="KXF83360.1"/>
    <property type="molecule type" value="Genomic_DNA"/>
</dbReference>
<dbReference type="InterPro" id="IPR027417">
    <property type="entry name" value="P-loop_NTPase"/>
</dbReference>
<name>A0A135ID23_9GAMM</name>
<evidence type="ECO:0000256" key="9">
    <source>
        <dbReference type="ARBA" id="ARBA00048090"/>
    </source>
</evidence>
<dbReference type="PANTHER" id="PTHR43442:SF3">
    <property type="entry name" value="GLUCONOKINASE-RELATED"/>
    <property type="match status" value="1"/>
</dbReference>
<evidence type="ECO:0000256" key="10">
    <source>
        <dbReference type="RuleBase" id="RU363066"/>
    </source>
</evidence>
<accession>A0A135ID23</accession>
<evidence type="ECO:0000256" key="6">
    <source>
        <dbReference type="ARBA" id="ARBA00022777"/>
    </source>
</evidence>
<dbReference type="InterPro" id="IPR031322">
    <property type="entry name" value="Shikimate/glucono_kinase"/>
</dbReference>
<dbReference type="PANTHER" id="PTHR43442">
    <property type="entry name" value="GLUCONOKINASE-RELATED"/>
    <property type="match status" value="1"/>
</dbReference>
<organism evidence="11 12">
    <name type="scientific">Enterovibrio coralii</name>
    <dbReference type="NCBI Taxonomy" id="294935"/>
    <lineage>
        <taxon>Bacteria</taxon>
        <taxon>Pseudomonadati</taxon>
        <taxon>Pseudomonadota</taxon>
        <taxon>Gammaproteobacteria</taxon>
        <taxon>Vibrionales</taxon>
        <taxon>Vibrionaceae</taxon>
        <taxon>Enterovibrio</taxon>
    </lineage>
</organism>
<sequence>MKQRKILLMGVSGAGKSLIGQKVANNLGIPFFDGDDYHPKENVKKMRQGTPLNDEDRQGWLKTLNQLFIEKQSLVLACSALKQTYRNMLAENNEDMVVVYLKGDFDTIWSRHKKRDDHYFTGERMLRSQFETLEEPTRDEAIYIDISKSVDDVVAQVVAALNVE</sequence>
<keyword evidence="6 10" id="KW-0418">Kinase</keyword>
<dbReference type="OrthoDB" id="9795716at2"/>
<dbReference type="STRING" id="294935.ATN88_06780"/>
<dbReference type="CDD" id="cd02021">
    <property type="entry name" value="GntK"/>
    <property type="match status" value="1"/>
</dbReference>
<dbReference type="Proteomes" id="UP000070529">
    <property type="component" value="Unassembled WGS sequence"/>
</dbReference>
<comment type="caution">
    <text evidence="11">The sequence shown here is derived from an EMBL/GenBank/DDBJ whole genome shotgun (WGS) entry which is preliminary data.</text>
</comment>
<dbReference type="InterPro" id="IPR006001">
    <property type="entry name" value="Therm_gnt_kin"/>
</dbReference>